<evidence type="ECO:0000256" key="3">
    <source>
        <dbReference type="ARBA" id="ARBA00011399"/>
    </source>
</evidence>
<dbReference type="InterPro" id="IPR022125">
    <property type="entry name" value="U3snoRNP10_N"/>
</dbReference>
<evidence type="ECO:0000256" key="6">
    <source>
        <dbReference type="ARBA" id="ARBA00022552"/>
    </source>
</evidence>
<keyword evidence="6 10" id="KW-0698">rRNA processing</keyword>
<evidence type="ECO:0000259" key="11">
    <source>
        <dbReference type="SMART" id="SM01036"/>
    </source>
</evidence>
<dbReference type="Pfam" id="PF12397">
    <property type="entry name" value="U3snoRNP10"/>
    <property type="match status" value="1"/>
</dbReference>
<dbReference type="GO" id="GO:0032040">
    <property type="term" value="C:small-subunit processome"/>
    <property type="evidence" value="ECO:0007669"/>
    <property type="project" value="TreeGrafter"/>
</dbReference>
<gene>
    <name evidence="12" type="ORF">BGT96224V2_LOCUS3722</name>
</gene>
<comment type="subcellular location">
    <subcellularLocation>
        <location evidence="1 10">Nucleus</location>
        <location evidence="1 10">Nucleolus</location>
    </subcellularLocation>
</comment>
<evidence type="ECO:0000313" key="12">
    <source>
        <dbReference type="EMBL" id="SUZ10539.1"/>
    </source>
</evidence>
<dbReference type="GO" id="GO:0045943">
    <property type="term" value="P:positive regulation of transcription by RNA polymerase I"/>
    <property type="evidence" value="ECO:0007669"/>
    <property type="project" value="TreeGrafter"/>
</dbReference>
<evidence type="ECO:0000256" key="4">
    <source>
        <dbReference type="ARBA" id="ARBA00015399"/>
    </source>
</evidence>
<comment type="subunit">
    <text evidence="3 10">Component of the ribosomal small subunit (SSU) processome.</text>
</comment>
<keyword evidence="7 10" id="KW-0539">Nucleus</keyword>
<feature type="domain" description="BP28 C-terminal" evidence="11">
    <location>
        <begin position="1515"/>
        <end position="1667"/>
    </location>
</feature>
<evidence type="ECO:0000256" key="5">
    <source>
        <dbReference type="ARBA" id="ARBA00022517"/>
    </source>
</evidence>
<dbReference type="SMART" id="SM01036">
    <property type="entry name" value="BP28CT"/>
    <property type="match status" value="1"/>
</dbReference>
<dbReference type="Pfam" id="PF08146">
    <property type="entry name" value="BP28CT"/>
    <property type="match status" value="1"/>
</dbReference>
<dbReference type="GO" id="GO:0030686">
    <property type="term" value="C:90S preribosome"/>
    <property type="evidence" value="ECO:0007669"/>
    <property type="project" value="TreeGrafter"/>
</dbReference>
<keyword evidence="5 10" id="KW-0690">Ribosome biogenesis</keyword>
<organism evidence="12">
    <name type="scientific">Blumeria graminis f. sp. tritici 96224</name>
    <dbReference type="NCBI Taxonomy" id="1268274"/>
    <lineage>
        <taxon>Eukaryota</taxon>
        <taxon>Fungi</taxon>
        <taxon>Dikarya</taxon>
        <taxon>Ascomycota</taxon>
        <taxon>Pezizomycotina</taxon>
        <taxon>Leotiomycetes</taxon>
        <taxon>Erysiphales</taxon>
        <taxon>Erysiphaceae</taxon>
        <taxon>Blumeria</taxon>
    </lineage>
</organism>
<evidence type="ECO:0000256" key="8">
    <source>
        <dbReference type="ARBA" id="ARBA00023274"/>
    </source>
</evidence>
<dbReference type="GO" id="GO:0034455">
    <property type="term" value="C:t-UTP complex"/>
    <property type="evidence" value="ECO:0007669"/>
    <property type="project" value="TreeGrafter"/>
</dbReference>
<reference evidence="12" key="1">
    <citation type="submission" date="2018-07" db="EMBL/GenBank/DDBJ databases">
        <authorList>
            <person name="Quirk P.G."/>
            <person name="Krulwich T.A."/>
        </authorList>
    </citation>
    <scope>NUCLEOTIDE SEQUENCE</scope>
    <source>
        <strain evidence="12">96224</strain>
    </source>
</reference>
<dbReference type="Pfam" id="PF23243">
    <property type="entry name" value="HEAT_HEATR1"/>
    <property type="match status" value="1"/>
</dbReference>
<name>A0A381L9C2_BLUGR</name>
<dbReference type="InterPro" id="IPR016024">
    <property type="entry name" value="ARM-type_fold"/>
</dbReference>
<evidence type="ECO:0000256" key="2">
    <source>
        <dbReference type="ARBA" id="ARBA00010559"/>
    </source>
</evidence>
<dbReference type="InterPro" id="IPR040191">
    <property type="entry name" value="UTP10"/>
</dbReference>
<comment type="similarity">
    <text evidence="2 10">Belongs to the HEATR1/UTP10 family.</text>
</comment>
<dbReference type="Gene3D" id="1.25.10.10">
    <property type="entry name" value="Leucine-rich Repeat Variant"/>
    <property type="match status" value="2"/>
</dbReference>
<proteinExistence type="inferred from homology"/>
<comment type="function">
    <text evidence="9">Involved in nucleolar processing of pre-18S ribosomal RNA. Involved in ribosome biosynthesis.</text>
</comment>
<dbReference type="GO" id="GO:0030515">
    <property type="term" value="F:snoRNA binding"/>
    <property type="evidence" value="ECO:0007669"/>
    <property type="project" value="TreeGrafter"/>
</dbReference>
<dbReference type="PANTHER" id="PTHR13457">
    <property type="entry name" value="BAP28"/>
    <property type="match status" value="1"/>
</dbReference>
<dbReference type="EMBL" id="UIGY01000084">
    <property type="protein sequence ID" value="SUZ10539.1"/>
    <property type="molecule type" value="Genomic_DNA"/>
</dbReference>
<dbReference type="GO" id="GO:0000462">
    <property type="term" value="P:maturation of SSU-rRNA from tricistronic rRNA transcript (SSU-rRNA, 5.8S rRNA, LSU-rRNA)"/>
    <property type="evidence" value="ECO:0007669"/>
    <property type="project" value="TreeGrafter"/>
</dbReference>
<evidence type="ECO:0000256" key="9">
    <source>
        <dbReference type="ARBA" id="ARBA00025076"/>
    </source>
</evidence>
<dbReference type="InterPro" id="IPR056473">
    <property type="entry name" value="HEAT_Utp10/HEAT1"/>
</dbReference>
<sequence>MSTSLVAQLSAIAANSENALNLKAQKTRHSKSLLFDPRTAASQSFEILYAICYEGFQELCLLDNRFFEFQHDLFSENSQEKNRSLMSKAQNLELNSRLESFLGLVGSRLRLAPAIKAVEWLIRRFRVHENNTSFVLLTFLPYHTLPIFSNLLSILPDRIPLEFKYLQPYIRSLTLPKRHTVVQAAINHAQFLSAFDSYVIQMCNTSCHYPALLSFWAGIMTEAVSGLLDKARSGRKVVEDQNCQDVMIRILPTLNHGFSMKKVPDFRVGCYMLVTVIASKSQLDEKLITTMMEAIVHGWTDETIMPGLVCLSVLAQYRVQKQLTKKVIRGLMKDPKISNALIELSRKRNVEKLTNGLCLALIDRLQKSMDTSGLSFIQQAIQNALLNEAQTINIVKSLILVAYQLESFQTDVRVKMATLLVALMELSGPMGSIVQSALKEIDIDVDELELKLHISMRPQLAQVLDGIEIEKTTQDETIPDCTMDVENILKSLPNKTDEISFLWNNPSQLYQDLYQAFLLCASDDENRDKFDQIPILSKSSMPDNALYLSFYMRIWCGPNPISVRVSALEMTTRYLSADTSKLDFQAIIPYSIAMLSDPHTKVRRGAANLLLVLSQLAKPFVGIKKLEKVRKWGVDNIHNPKFKDDMYWMPTDVAARLIIEVITPVLEECVLDKDHIETIFQKTLNSASSHEISNNHDQLRLSQSSRVAILSFLASQILSTPLLTVKLKLLASANKVRSVGSLTRTKVLLPALQNWSYLSTSEAIGLCEIERLELTIMEEQFLMSIAANEEGIIFISSLIKGNMGKLRPTLIKAVFGRLEMLWPSLKNGSRCDIADVLLAASEAQLNKVESSENLISEAAADFLHKVPLSTEILLRFLNSLFSYLKLIEVPPATKRRRTSHKEAVMASNDDTKLIESGVLKTTFILQLVDDSGAEKHLELLKPLFDILAEIQNFKILAASELAYLQGLVLGSLLAILKAYRENQKLKLDCSSIRADLLVDCIQKTTSLQTQNIALLLISCLAEIAPHLVLHSVMPIFTFIGSSMLQQNDEYSSYVINQTIRGVIPPLVASLRKEKQNPATSAAKILLSFVVAYEHVPFHRRKGLFLSLIQTLGPEDFLHAFLAILVDKYGCSESIKDFAAEIFVTFSVDIELQATVKYIELIKDVLSPNPTYSSLILDTVDEINKSPNQVAVAELNLLSYLLSRDTIVLETGKMLANDDMEAARIRQVYSTLLEHILALADTSTEHKLLRSACGDALESIMNLLSTSEFVKSVKSLLDQPNELLKRKILRSLEARIDAEGLTDNAAREAMLGFMPQLTAIIRESLDVRYKYTAIACVDKISKKYGKKDLEAVAIAAETVASHHCLGQPDIRLRVMALLSLASLLDILKESCISILPIAIPKALDYLKESLQIISEASKLQNACYAFFNALAQHLPYMISGVHLSQFLSISSAAAGLDVDDTKSSRAQCLSLVAKQMDPKILFRSWEQNWMNAISLGPLAIHEYLQILGIAIDHKAKIAVTRNSSIIANIFKDMFDVRRQVITDSDKRFSKECLLEIESEINEIAIRIIYKFNDTTFRPIFTDLVEWSTEKLPSKFKDGQILRQQSLYCFMAMFFGKIKSIVTSYASYLIENSVKLLNSVDQGDVRSKELWSRVLQTLTQCFEHDQDEFWQSPSHFDAIAPVLVAQISNAQNLPIIQELVPTIVELASAADSADHHRELNISILKHLKSQSSSVRLAAVKCEQELTDRLGEEWLSMLPEMLPYISELQEDDDELVEKETHRWIVKIEEVLGESLDSMLQ</sequence>
<evidence type="ECO:0000256" key="1">
    <source>
        <dbReference type="ARBA" id="ARBA00004604"/>
    </source>
</evidence>
<keyword evidence="8 10" id="KW-0687">Ribonucleoprotein</keyword>
<dbReference type="InterPro" id="IPR011989">
    <property type="entry name" value="ARM-like"/>
</dbReference>
<dbReference type="OrthoDB" id="31183at2759"/>
<protein>
    <recommendedName>
        <fullName evidence="4 10">U3 small nucleolar RNA-associated protein 10</fullName>
    </recommendedName>
</protein>
<dbReference type="InterPro" id="IPR012954">
    <property type="entry name" value="BP28_C_dom"/>
</dbReference>
<dbReference type="SUPFAM" id="SSF48371">
    <property type="entry name" value="ARM repeat"/>
    <property type="match status" value="2"/>
</dbReference>
<evidence type="ECO:0000256" key="10">
    <source>
        <dbReference type="RuleBase" id="RU367065"/>
    </source>
</evidence>
<dbReference type="PANTHER" id="PTHR13457:SF1">
    <property type="entry name" value="HEAT REPEAT-CONTAINING PROTEIN 1"/>
    <property type="match status" value="1"/>
</dbReference>
<evidence type="ECO:0000256" key="7">
    <source>
        <dbReference type="ARBA" id="ARBA00023242"/>
    </source>
</evidence>
<accession>A0A381L9C2</accession>